<proteinExistence type="predicted"/>
<reference evidence="2 3" key="1">
    <citation type="submission" date="2019-07" db="EMBL/GenBank/DDBJ databases">
        <title>Genomes of sea-ice associated Colwellia species.</title>
        <authorList>
            <person name="Bowman J.P."/>
        </authorList>
    </citation>
    <scope>NUCLEOTIDE SEQUENCE [LARGE SCALE GENOMIC DNA]</scope>
    <source>
        <strain evidence="2 3">ACAM 459</strain>
    </source>
</reference>
<organism evidence="2 3">
    <name type="scientific">Colwellia demingiae</name>
    <dbReference type="NCBI Taxonomy" id="89401"/>
    <lineage>
        <taxon>Bacteria</taxon>
        <taxon>Pseudomonadati</taxon>
        <taxon>Pseudomonadota</taxon>
        <taxon>Gammaproteobacteria</taxon>
        <taxon>Alteromonadales</taxon>
        <taxon>Colwelliaceae</taxon>
        <taxon>Colwellia</taxon>
    </lineage>
</organism>
<evidence type="ECO:0000313" key="2">
    <source>
        <dbReference type="EMBL" id="TWX65167.1"/>
    </source>
</evidence>
<protein>
    <submittedName>
        <fullName evidence="2">Uncharacterized protein</fullName>
    </submittedName>
</protein>
<dbReference type="RefSeq" id="WP_146790413.1">
    <property type="nucleotide sequence ID" value="NZ_VOLT01000011.1"/>
</dbReference>
<dbReference type="OrthoDB" id="6401878at2"/>
<gene>
    <name evidence="2" type="ORF">ESZ36_17945</name>
</gene>
<keyword evidence="3" id="KW-1185">Reference proteome</keyword>
<dbReference type="AlphaFoldDB" id="A0A5C6Q9B2"/>
<feature type="transmembrane region" description="Helical" evidence="1">
    <location>
        <begin position="38"/>
        <end position="58"/>
    </location>
</feature>
<keyword evidence="1" id="KW-1133">Transmembrane helix</keyword>
<name>A0A5C6Q9B2_9GAMM</name>
<dbReference type="Proteomes" id="UP000321822">
    <property type="component" value="Unassembled WGS sequence"/>
</dbReference>
<keyword evidence="1" id="KW-0472">Membrane</keyword>
<sequence length="95" mass="10285">MDSQSSKIQRSAILIKCFMALVMLTLAINIYTTSVIDFGSVAGAIGILSMLRGFLCSPSLLSMPIKNCLGSENKISKESYLYFILALILIVVSGF</sequence>
<comment type="caution">
    <text evidence="2">The sequence shown here is derived from an EMBL/GenBank/DDBJ whole genome shotgun (WGS) entry which is preliminary data.</text>
</comment>
<feature type="transmembrane region" description="Helical" evidence="1">
    <location>
        <begin position="79"/>
        <end position="94"/>
    </location>
</feature>
<evidence type="ECO:0000256" key="1">
    <source>
        <dbReference type="SAM" id="Phobius"/>
    </source>
</evidence>
<accession>A0A5C6Q9B2</accession>
<feature type="transmembrane region" description="Helical" evidence="1">
    <location>
        <begin position="12"/>
        <end position="32"/>
    </location>
</feature>
<dbReference type="EMBL" id="VOLT01000011">
    <property type="protein sequence ID" value="TWX65167.1"/>
    <property type="molecule type" value="Genomic_DNA"/>
</dbReference>
<evidence type="ECO:0000313" key="3">
    <source>
        <dbReference type="Proteomes" id="UP000321822"/>
    </source>
</evidence>
<keyword evidence="1" id="KW-0812">Transmembrane</keyword>